<evidence type="ECO:0000256" key="6">
    <source>
        <dbReference type="ARBA" id="ARBA00022842"/>
    </source>
</evidence>
<evidence type="ECO:0000256" key="7">
    <source>
        <dbReference type="PIRSR" id="PIRSR600760-2"/>
    </source>
</evidence>
<dbReference type="Gene3D" id="3.40.190.80">
    <property type="match status" value="1"/>
</dbReference>
<keyword evidence="10" id="KW-1185">Reference proteome</keyword>
<dbReference type="PRINTS" id="PR01959">
    <property type="entry name" value="SBIMPHPHTASE"/>
</dbReference>
<evidence type="ECO:0000256" key="1">
    <source>
        <dbReference type="ARBA" id="ARBA00001033"/>
    </source>
</evidence>
<keyword evidence="4 7" id="KW-0479">Metal-binding</keyword>
<dbReference type="InterPro" id="IPR033942">
    <property type="entry name" value="IMPase"/>
</dbReference>
<dbReference type="PANTHER" id="PTHR20854">
    <property type="entry name" value="INOSITOL MONOPHOSPHATASE"/>
    <property type="match status" value="1"/>
</dbReference>
<proteinExistence type="inferred from homology"/>
<dbReference type="GO" id="GO:0008934">
    <property type="term" value="F:inositol monophosphate 1-phosphatase activity"/>
    <property type="evidence" value="ECO:0007669"/>
    <property type="project" value="InterPro"/>
</dbReference>
<feature type="binding site" evidence="7">
    <location>
        <position position="88"/>
    </location>
    <ligand>
        <name>Mg(2+)</name>
        <dbReference type="ChEBI" id="CHEBI:18420"/>
        <label>1</label>
        <note>catalytic</note>
    </ligand>
</feature>
<dbReference type="PROSITE" id="PS00630">
    <property type="entry name" value="IMP_2"/>
    <property type="match status" value="1"/>
</dbReference>
<feature type="binding site" evidence="7">
    <location>
        <position position="71"/>
    </location>
    <ligand>
        <name>Mg(2+)</name>
        <dbReference type="ChEBI" id="CHEBI:18420"/>
        <label>1</label>
        <note>catalytic</note>
    </ligand>
</feature>
<feature type="binding site" evidence="7">
    <location>
        <position position="216"/>
    </location>
    <ligand>
        <name>Mg(2+)</name>
        <dbReference type="ChEBI" id="CHEBI:18420"/>
        <label>1</label>
        <note>catalytic</note>
    </ligand>
</feature>
<dbReference type="PRINTS" id="PR00377">
    <property type="entry name" value="IMPHPHTASES"/>
</dbReference>
<name>A0AAP2DNY8_9BACT</name>
<dbReference type="InterPro" id="IPR000760">
    <property type="entry name" value="Inositol_monophosphatase-like"/>
</dbReference>
<sequence length="267" mass="29643">MDLQKIEKGVIESCKQVSEFMRRESAAFDLSRIEQKDGGFNNLVSYVDKESEKLLVSALHKLLPSAGFVTEEGTVEQSKNQEFSWIIDPLDGTTNFLHGLPLYAISIALAQNNQPILGVVYNVVPDECFHAIKGGKAYLNNREIHVSRIAHLRESLLATGFPYYHLDKSEVYLDIIKEFLAKSHGIRRLGSAAIDLAYVACGRLEGFFEYNLNAWDVAAGAFIVQQAGGKVTDFKEGSNHIFGGELCASNTAIHNEMLGIIKPQWGY</sequence>
<dbReference type="InterPro" id="IPR020583">
    <property type="entry name" value="Inositol_monoP_metal-BS"/>
</dbReference>
<comment type="cofactor">
    <cofactor evidence="2 7 8">
        <name>Mg(2+)</name>
        <dbReference type="ChEBI" id="CHEBI:18420"/>
    </cofactor>
</comment>
<evidence type="ECO:0000313" key="10">
    <source>
        <dbReference type="Proteomes" id="UP001319200"/>
    </source>
</evidence>
<dbReference type="AlphaFoldDB" id="A0AAP2DNY8"/>
<evidence type="ECO:0000256" key="4">
    <source>
        <dbReference type="ARBA" id="ARBA00022723"/>
    </source>
</evidence>
<dbReference type="EC" id="3.1.3.25" evidence="8"/>
<evidence type="ECO:0000256" key="8">
    <source>
        <dbReference type="RuleBase" id="RU364068"/>
    </source>
</evidence>
<dbReference type="GO" id="GO:0046872">
    <property type="term" value="F:metal ion binding"/>
    <property type="evidence" value="ECO:0007669"/>
    <property type="project" value="UniProtKB-KW"/>
</dbReference>
<dbReference type="Pfam" id="PF00459">
    <property type="entry name" value="Inositol_P"/>
    <property type="match status" value="1"/>
</dbReference>
<gene>
    <name evidence="9" type="ORF">KK083_18695</name>
</gene>
<keyword evidence="6 7" id="KW-0460">Magnesium</keyword>
<dbReference type="EMBL" id="JAHESF010000019">
    <property type="protein sequence ID" value="MBT1698929.1"/>
    <property type="molecule type" value="Genomic_DNA"/>
</dbReference>
<dbReference type="InterPro" id="IPR022337">
    <property type="entry name" value="Inositol_monophosphatase_SuhB"/>
</dbReference>
<dbReference type="FunFam" id="3.30.540.10:FF:000003">
    <property type="entry name" value="Inositol-1-monophosphatase"/>
    <property type="match status" value="1"/>
</dbReference>
<organism evidence="9 10">
    <name type="scientific">Chryseosolibacter histidini</name>
    <dbReference type="NCBI Taxonomy" id="2782349"/>
    <lineage>
        <taxon>Bacteria</taxon>
        <taxon>Pseudomonadati</taxon>
        <taxon>Bacteroidota</taxon>
        <taxon>Cytophagia</taxon>
        <taxon>Cytophagales</taxon>
        <taxon>Chryseotaleaceae</taxon>
        <taxon>Chryseosolibacter</taxon>
    </lineage>
</organism>
<evidence type="ECO:0000313" key="9">
    <source>
        <dbReference type="EMBL" id="MBT1698929.1"/>
    </source>
</evidence>
<dbReference type="InterPro" id="IPR020550">
    <property type="entry name" value="Inositol_monophosphatase_CS"/>
</dbReference>
<dbReference type="Gene3D" id="3.30.540.10">
    <property type="entry name" value="Fructose-1,6-Bisphosphatase, subunit A, domain 1"/>
    <property type="match status" value="1"/>
</dbReference>
<evidence type="ECO:0000256" key="3">
    <source>
        <dbReference type="ARBA" id="ARBA00009759"/>
    </source>
</evidence>
<dbReference type="GO" id="GO:0046854">
    <property type="term" value="P:phosphatidylinositol phosphate biosynthetic process"/>
    <property type="evidence" value="ECO:0007669"/>
    <property type="project" value="InterPro"/>
</dbReference>
<comment type="caution">
    <text evidence="9">The sequence shown here is derived from an EMBL/GenBank/DDBJ whole genome shotgun (WGS) entry which is preliminary data.</text>
</comment>
<keyword evidence="5 8" id="KW-0378">Hydrolase</keyword>
<dbReference type="PANTHER" id="PTHR20854:SF4">
    <property type="entry name" value="INOSITOL-1-MONOPHOSPHATASE-RELATED"/>
    <property type="match status" value="1"/>
</dbReference>
<feature type="binding site" evidence="7">
    <location>
        <position position="91"/>
    </location>
    <ligand>
        <name>Mg(2+)</name>
        <dbReference type="ChEBI" id="CHEBI:18420"/>
        <label>1</label>
        <note>catalytic</note>
    </ligand>
</feature>
<dbReference type="CDD" id="cd01639">
    <property type="entry name" value="IMPase"/>
    <property type="match status" value="1"/>
</dbReference>
<dbReference type="RefSeq" id="WP_254166017.1">
    <property type="nucleotide sequence ID" value="NZ_JAHESF010000019.1"/>
</dbReference>
<comment type="similarity">
    <text evidence="3 8">Belongs to the inositol monophosphatase superfamily.</text>
</comment>
<reference evidence="9 10" key="1">
    <citation type="submission" date="2021-05" db="EMBL/GenBank/DDBJ databases">
        <title>A Polyphasic approach of four new species of the genus Ohtaekwangia: Ohtaekwangia histidinii sp. nov., Ohtaekwangia cretensis sp. nov., Ohtaekwangia indiensis sp. nov., Ohtaekwangia reichenbachii sp. nov. from diverse environment.</title>
        <authorList>
            <person name="Octaviana S."/>
        </authorList>
    </citation>
    <scope>NUCLEOTIDE SEQUENCE [LARGE SCALE GENOMIC DNA]</scope>
    <source>
        <strain evidence="9 10">PWU4</strain>
    </source>
</reference>
<dbReference type="SUPFAM" id="SSF56655">
    <property type="entry name" value="Carbohydrate phosphatase"/>
    <property type="match status" value="1"/>
</dbReference>
<accession>A0AAP2DNY8</accession>
<dbReference type="GO" id="GO:0007165">
    <property type="term" value="P:signal transduction"/>
    <property type="evidence" value="ECO:0007669"/>
    <property type="project" value="TreeGrafter"/>
</dbReference>
<dbReference type="GO" id="GO:0006020">
    <property type="term" value="P:inositol metabolic process"/>
    <property type="evidence" value="ECO:0007669"/>
    <property type="project" value="TreeGrafter"/>
</dbReference>
<dbReference type="PROSITE" id="PS00629">
    <property type="entry name" value="IMP_1"/>
    <property type="match status" value="1"/>
</dbReference>
<feature type="binding site" evidence="7">
    <location>
        <position position="90"/>
    </location>
    <ligand>
        <name>Mg(2+)</name>
        <dbReference type="ChEBI" id="CHEBI:18420"/>
        <label>2</label>
    </ligand>
</feature>
<protein>
    <recommendedName>
        <fullName evidence="8">Inositol-1-monophosphatase</fullName>
        <ecNumber evidence="8">3.1.3.25</ecNumber>
    </recommendedName>
</protein>
<comment type="catalytic activity">
    <reaction evidence="1 8">
        <text>a myo-inositol phosphate + H2O = myo-inositol + phosphate</text>
        <dbReference type="Rhea" id="RHEA:24056"/>
        <dbReference type="ChEBI" id="CHEBI:15377"/>
        <dbReference type="ChEBI" id="CHEBI:17268"/>
        <dbReference type="ChEBI" id="CHEBI:43474"/>
        <dbReference type="ChEBI" id="CHEBI:84139"/>
        <dbReference type="EC" id="3.1.3.25"/>
    </reaction>
</comment>
<evidence type="ECO:0000256" key="2">
    <source>
        <dbReference type="ARBA" id="ARBA00001946"/>
    </source>
</evidence>
<dbReference type="Proteomes" id="UP001319200">
    <property type="component" value="Unassembled WGS sequence"/>
</dbReference>
<evidence type="ECO:0000256" key="5">
    <source>
        <dbReference type="ARBA" id="ARBA00022801"/>
    </source>
</evidence>